<keyword evidence="1" id="KW-0472">Membrane</keyword>
<dbReference type="InParanoid" id="I7MKH1"/>
<evidence type="ECO:0000256" key="1">
    <source>
        <dbReference type="SAM" id="Phobius"/>
    </source>
</evidence>
<evidence type="ECO:0000313" key="2">
    <source>
        <dbReference type="EMBL" id="EAR98416.2"/>
    </source>
</evidence>
<keyword evidence="1 2" id="KW-0812">Transmembrane</keyword>
<keyword evidence="3" id="KW-1185">Reference proteome</keyword>
<dbReference type="EMBL" id="GG662651">
    <property type="protein sequence ID" value="EAR98416.2"/>
    <property type="molecule type" value="Genomic_DNA"/>
</dbReference>
<organism evidence="2 3">
    <name type="scientific">Tetrahymena thermophila (strain SB210)</name>
    <dbReference type="NCBI Taxonomy" id="312017"/>
    <lineage>
        <taxon>Eukaryota</taxon>
        <taxon>Sar</taxon>
        <taxon>Alveolata</taxon>
        <taxon>Ciliophora</taxon>
        <taxon>Intramacronucleata</taxon>
        <taxon>Oligohymenophorea</taxon>
        <taxon>Hymenostomatida</taxon>
        <taxon>Tetrahymenina</taxon>
        <taxon>Tetrahymenidae</taxon>
        <taxon>Tetrahymena</taxon>
    </lineage>
</organism>
<dbReference type="Proteomes" id="UP000009168">
    <property type="component" value="Unassembled WGS sequence"/>
</dbReference>
<evidence type="ECO:0000313" key="3">
    <source>
        <dbReference type="Proteomes" id="UP000009168"/>
    </source>
</evidence>
<protein>
    <submittedName>
        <fullName evidence="2">Transmembrane protein, putative</fullName>
    </submittedName>
</protein>
<dbReference type="GeneID" id="7844033"/>
<dbReference type="RefSeq" id="XP_001018661.2">
    <property type="nucleotide sequence ID" value="XM_001018661.2"/>
</dbReference>
<dbReference type="AlphaFoldDB" id="I7MKH1"/>
<dbReference type="KEGG" id="tet:TTHERM_00289450"/>
<dbReference type="OrthoDB" id="431454at2759"/>
<name>I7MKH1_TETTS</name>
<feature type="transmembrane region" description="Helical" evidence="1">
    <location>
        <begin position="435"/>
        <end position="458"/>
    </location>
</feature>
<gene>
    <name evidence="2" type="ORF">TTHERM_00289450</name>
</gene>
<accession>I7MKH1</accession>
<keyword evidence="1" id="KW-1133">Transmembrane helix</keyword>
<proteinExistence type="predicted"/>
<sequence length="715" mass="84461">MKKYYRLLALTSVLILILVTSAFINIQFTTYYLKNYISDITNHLFEVQIKHISIFTAIICDQISQEAQKIPTYTNLLNSFVGKVLNDITNIQHNYRNSLVNYYLLQKNEEDPSFSFMISKNSGLVNNWQSDQFYYINDLDQEYQSYILKLSLYNILQRPIQYMNNQFQNERSILYDNIFYVTQKYELILNSRNNTIFDCFLSDQCSINGFSSNNLICQSWFQNAINQTQNIFFSPKLLKNESNIQIAQLQCRQLQYPNNQSQNKLTVFCIQSIISKLNNYFINLGNMIDRTYLIESLNQTIIYQSNSNLTINNLENLYQNQFQYQDVMSETQYLSTQVQNFLSNITYFYQNNPIYIQHGVIQNQQQIRYKSNNTKYVIILSPTIIQQQSFLQSQKKNSSQLNYNYLKIPYLVINVLQEGSFNGWKQNQNSTLDTIFIIMTVGMILFWIFTSLLVNFYLFRHFYLIDEQVGHLTHILNQMAAQKFNYDIAYNSTKKILICFETKLLLQTFQDIYQILLYTSENFFDSNDTETLIKLSKNLKFFQGFGNKHAEGITFNNIGALLMGKGHIFEALEYFTSSIICAKYEIQQFCQENPISLTTFLISEFGYQSNIEELIFEQNQRYSIKLQKEKSRSSTSKQSFSQKTAFSSVKQQKQQITTSQQMHVDQYLQEQARQFNQFLKNKNLKIFNNNENEIKDQFQEQRFFLLQSLLLQVLG</sequence>
<reference evidence="3" key="1">
    <citation type="journal article" date="2006" name="PLoS Biol.">
        <title>Macronuclear genome sequence of the ciliate Tetrahymena thermophila, a model eukaryote.</title>
        <authorList>
            <person name="Eisen J.A."/>
            <person name="Coyne R.S."/>
            <person name="Wu M."/>
            <person name="Wu D."/>
            <person name="Thiagarajan M."/>
            <person name="Wortman J.R."/>
            <person name="Badger J.H."/>
            <person name="Ren Q."/>
            <person name="Amedeo P."/>
            <person name="Jones K.M."/>
            <person name="Tallon L.J."/>
            <person name="Delcher A.L."/>
            <person name="Salzberg S.L."/>
            <person name="Silva J.C."/>
            <person name="Haas B.J."/>
            <person name="Majoros W.H."/>
            <person name="Farzad M."/>
            <person name="Carlton J.M."/>
            <person name="Smith R.K. Jr."/>
            <person name="Garg J."/>
            <person name="Pearlman R.E."/>
            <person name="Karrer K.M."/>
            <person name="Sun L."/>
            <person name="Manning G."/>
            <person name="Elde N.C."/>
            <person name="Turkewitz A.P."/>
            <person name="Asai D.J."/>
            <person name="Wilkes D.E."/>
            <person name="Wang Y."/>
            <person name="Cai H."/>
            <person name="Collins K."/>
            <person name="Stewart B.A."/>
            <person name="Lee S.R."/>
            <person name="Wilamowska K."/>
            <person name="Weinberg Z."/>
            <person name="Ruzzo W.L."/>
            <person name="Wloga D."/>
            <person name="Gaertig J."/>
            <person name="Frankel J."/>
            <person name="Tsao C.-C."/>
            <person name="Gorovsky M.A."/>
            <person name="Keeling P.J."/>
            <person name="Waller R.F."/>
            <person name="Patron N.J."/>
            <person name="Cherry J.M."/>
            <person name="Stover N.A."/>
            <person name="Krieger C.J."/>
            <person name="del Toro C."/>
            <person name="Ryder H.F."/>
            <person name="Williamson S.C."/>
            <person name="Barbeau R.A."/>
            <person name="Hamilton E.P."/>
            <person name="Orias E."/>
        </authorList>
    </citation>
    <scope>NUCLEOTIDE SEQUENCE [LARGE SCALE GENOMIC DNA]</scope>
    <source>
        <strain evidence="3">SB210</strain>
    </source>
</reference>